<accession>A0ABW5NAC7</accession>
<protein>
    <submittedName>
        <fullName evidence="2">Uncharacterized protein</fullName>
    </submittedName>
</protein>
<keyword evidence="3" id="KW-1185">Reference proteome</keyword>
<dbReference type="RefSeq" id="WP_378254606.1">
    <property type="nucleotide sequence ID" value="NZ_JBHSJV010000001.1"/>
</dbReference>
<dbReference type="EMBL" id="JBHULX010000039">
    <property type="protein sequence ID" value="MFD2592565.1"/>
    <property type="molecule type" value="Genomic_DNA"/>
</dbReference>
<name>A0ABW5NAC7_9FLAO</name>
<feature type="chain" id="PRO_5045419510" evidence="1">
    <location>
        <begin position="23"/>
        <end position="259"/>
    </location>
</feature>
<evidence type="ECO:0000256" key="1">
    <source>
        <dbReference type="SAM" id="SignalP"/>
    </source>
</evidence>
<proteinExistence type="predicted"/>
<reference evidence="3" key="1">
    <citation type="journal article" date="2019" name="Int. J. Syst. Evol. Microbiol.">
        <title>The Global Catalogue of Microorganisms (GCM) 10K type strain sequencing project: providing services to taxonomists for standard genome sequencing and annotation.</title>
        <authorList>
            <consortium name="The Broad Institute Genomics Platform"/>
            <consortium name="The Broad Institute Genome Sequencing Center for Infectious Disease"/>
            <person name="Wu L."/>
            <person name="Ma J."/>
        </authorList>
    </citation>
    <scope>NUCLEOTIDE SEQUENCE [LARGE SCALE GENOMIC DNA]</scope>
    <source>
        <strain evidence="3">KCTC 42423</strain>
    </source>
</reference>
<feature type="signal peptide" evidence="1">
    <location>
        <begin position="1"/>
        <end position="22"/>
    </location>
</feature>
<gene>
    <name evidence="2" type="ORF">ACFSTE_17140</name>
</gene>
<organism evidence="2 3">
    <name type="scientific">Aquimarina hainanensis</name>
    <dbReference type="NCBI Taxonomy" id="1578017"/>
    <lineage>
        <taxon>Bacteria</taxon>
        <taxon>Pseudomonadati</taxon>
        <taxon>Bacteroidota</taxon>
        <taxon>Flavobacteriia</taxon>
        <taxon>Flavobacteriales</taxon>
        <taxon>Flavobacteriaceae</taxon>
        <taxon>Aquimarina</taxon>
    </lineage>
</organism>
<evidence type="ECO:0000313" key="2">
    <source>
        <dbReference type="EMBL" id="MFD2592565.1"/>
    </source>
</evidence>
<evidence type="ECO:0000313" key="3">
    <source>
        <dbReference type="Proteomes" id="UP001597459"/>
    </source>
</evidence>
<dbReference type="Proteomes" id="UP001597459">
    <property type="component" value="Unassembled WGS sequence"/>
</dbReference>
<sequence>MNKPTYLSYFLLWVACPSVLMGQDTIPIEIPKETPMISKISDTPTKEPPSVLDFQLYVTSNYIWRDIVTDYEAIQPSTTYTLYDTGLSLNIWTSFGIKSTTHNLETSVTMSYQNEIARNISFSIGGVYYYAPADSALGVEYNTNFYEVTAGIGYTKYLNPYLQIYVNNKEEIYTILTVNETLFKKKGKYIDLSGSVAYRSNTVSIEGIPATDGFRDATLRLAAHTTLHKKAVVSFSLGTTYIIAEKTTHYQAGCNLSLQ</sequence>
<dbReference type="PROSITE" id="PS51257">
    <property type="entry name" value="PROKAR_LIPOPROTEIN"/>
    <property type="match status" value="1"/>
</dbReference>
<comment type="caution">
    <text evidence="2">The sequence shown here is derived from an EMBL/GenBank/DDBJ whole genome shotgun (WGS) entry which is preliminary data.</text>
</comment>
<keyword evidence="1" id="KW-0732">Signal</keyword>